<evidence type="ECO:0000256" key="9">
    <source>
        <dbReference type="ARBA" id="ARBA00022741"/>
    </source>
</evidence>
<reference evidence="19 22" key="2">
    <citation type="journal article" date="2018" name="Nat. Biotechnol.">
        <title>A standardized bacterial taxonomy based on genome phylogeny substantially revises the tree of life.</title>
        <authorList>
            <person name="Parks D.H."/>
            <person name="Chuvochina M."/>
            <person name="Waite D.W."/>
            <person name="Rinke C."/>
            <person name="Skarshewski A."/>
            <person name="Chaumeil P.A."/>
            <person name="Hugenholtz P."/>
        </authorList>
    </citation>
    <scope>NUCLEOTIDE SEQUENCE [LARGE SCALE GENOMIC DNA]</scope>
    <source>
        <strain evidence="19">UBA8557</strain>
    </source>
</reference>
<sequence length="432" mass="48101">MMFRLRDITPRGLYARSMLMVITPVVLILSLMTWYYYDSHIAEVNRKLAQSIARDASLIQAYCDRREDSPSVHRTIDERLDLTFTCKSPEQALASSSYLDRFAYSSTLDNELETRLGVPVETALNPRDSMLHLRFASGPRTVEIIVERKRVFVANAHIFIVWVILFSLFMIALAIAFLNQQVRSILRLSKAARAFGRGRDAPDFRPSGANEVREAARAVIDMKNRLTAFTEQRTAMLAGVSHDLRTPLTRLKLALAMMEETDDIRAARSDLDDMSMMLDEYLTFARGEEGDEASDLDLSELVREAAAGFGPHIIVNGPDEIAVNGRPLAIKRAVSNLISNAMKFATDVQITLVDGPHAADIHVDDNGPGIPPERREDAFRPFMRLDEARTQNTPGTGLGLTLARDTARAHGGDLRLSDSPLGGLRASLRLPH</sequence>
<dbReference type="EMBL" id="DMBR01000334">
    <property type="protein sequence ID" value="HAE95075.1"/>
    <property type="molecule type" value="Genomic_DNA"/>
</dbReference>
<dbReference type="InterPro" id="IPR005467">
    <property type="entry name" value="His_kinase_dom"/>
</dbReference>
<feature type="transmembrane region" description="Helical" evidence="16">
    <location>
        <begin position="156"/>
        <end position="178"/>
    </location>
</feature>
<dbReference type="Pfam" id="PF00512">
    <property type="entry name" value="HisKA"/>
    <property type="match status" value="1"/>
</dbReference>
<evidence type="ECO:0000256" key="8">
    <source>
        <dbReference type="ARBA" id="ARBA00022692"/>
    </source>
</evidence>
<dbReference type="EMBL" id="AWFH01000056">
    <property type="protein sequence ID" value="KCZ58553.1"/>
    <property type="molecule type" value="Genomic_DNA"/>
</dbReference>
<dbReference type="GO" id="GO:0005886">
    <property type="term" value="C:plasma membrane"/>
    <property type="evidence" value="ECO:0007669"/>
    <property type="project" value="UniProtKB-SubCell"/>
</dbReference>
<proteinExistence type="predicted"/>
<name>A0A059DY90_9PROT</name>
<dbReference type="PANTHER" id="PTHR44936">
    <property type="entry name" value="SENSOR PROTEIN CREC"/>
    <property type="match status" value="1"/>
</dbReference>
<keyword evidence="7" id="KW-0808">Transferase</keyword>
<dbReference type="CDD" id="cd00075">
    <property type="entry name" value="HATPase"/>
    <property type="match status" value="1"/>
</dbReference>
<evidence type="ECO:0000256" key="4">
    <source>
        <dbReference type="ARBA" id="ARBA00022475"/>
    </source>
</evidence>
<dbReference type="SMART" id="SM00388">
    <property type="entry name" value="HisKA"/>
    <property type="match status" value="1"/>
</dbReference>
<evidence type="ECO:0000256" key="14">
    <source>
        <dbReference type="ARBA" id="ARBA00023136"/>
    </source>
</evidence>
<dbReference type="CDD" id="cd00082">
    <property type="entry name" value="HisKA"/>
    <property type="match status" value="1"/>
</dbReference>
<feature type="domain" description="HAMP" evidence="18">
    <location>
        <begin position="179"/>
        <end position="231"/>
    </location>
</feature>
<keyword evidence="8 16" id="KW-0812">Transmembrane</keyword>
<dbReference type="Proteomes" id="UP000024547">
    <property type="component" value="Unassembled WGS sequence"/>
</dbReference>
<dbReference type="EC" id="2.7.13.3" evidence="3"/>
<dbReference type="InterPro" id="IPR004358">
    <property type="entry name" value="Sig_transdc_His_kin-like_C"/>
</dbReference>
<dbReference type="STRING" id="1280948.HY36_09245"/>
<reference evidence="20 21" key="1">
    <citation type="journal article" date="2014" name="Antonie Van Leeuwenhoek">
        <title>Hyphomonas beringensis sp. nov. and Hyphomonas chukchiensis sp. nov., isolated from surface seawater of the Bering Sea and Chukchi Sea.</title>
        <authorList>
            <person name="Li C."/>
            <person name="Lai Q."/>
            <person name="Li G."/>
            <person name="Dong C."/>
            <person name="Wang J."/>
            <person name="Liao Y."/>
            <person name="Shao Z."/>
        </authorList>
    </citation>
    <scope>NUCLEOTIDE SEQUENCE [LARGE SCALE GENOMIC DNA]</scope>
    <source>
        <strain evidence="20 21">22II1-22F38</strain>
    </source>
</reference>
<comment type="catalytic activity">
    <reaction evidence="1">
        <text>ATP + protein L-histidine = ADP + protein N-phospho-L-histidine.</text>
        <dbReference type="EC" id="2.7.13.3"/>
    </reaction>
</comment>
<keyword evidence="9" id="KW-0547">Nucleotide-binding</keyword>
<keyword evidence="12 16" id="KW-1133">Transmembrane helix</keyword>
<dbReference type="GO" id="GO:0005524">
    <property type="term" value="F:ATP binding"/>
    <property type="evidence" value="ECO:0007669"/>
    <property type="project" value="UniProtKB-KW"/>
</dbReference>
<evidence type="ECO:0000256" key="5">
    <source>
        <dbReference type="ARBA" id="ARBA00022519"/>
    </source>
</evidence>
<dbReference type="Pfam" id="PF02518">
    <property type="entry name" value="HATPase_c"/>
    <property type="match status" value="1"/>
</dbReference>
<dbReference type="PRINTS" id="PR00344">
    <property type="entry name" value="BCTRLSENSOR"/>
</dbReference>
<evidence type="ECO:0000256" key="1">
    <source>
        <dbReference type="ARBA" id="ARBA00000085"/>
    </source>
</evidence>
<keyword evidence="6" id="KW-0597">Phosphoprotein</keyword>
<dbReference type="InterPro" id="IPR003661">
    <property type="entry name" value="HisK_dim/P_dom"/>
</dbReference>
<dbReference type="InterPro" id="IPR003660">
    <property type="entry name" value="HAMP_dom"/>
</dbReference>
<evidence type="ECO:0000256" key="6">
    <source>
        <dbReference type="ARBA" id="ARBA00022553"/>
    </source>
</evidence>
<keyword evidence="21" id="KW-1185">Reference proteome</keyword>
<feature type="transmembrane region" description="Helical" evidence="16">
    <location>
        <begin position="12"/>
        <end position="37"/>
    </location>
</feature>
<evidence type="ECO:0000313" key="21">
    <source>
        <dbReference type="Proteomes" id="UP000024547"/>
    </source>
</evidence>
<dbReference type="PATRIC" id="fig|1280948.3.peg.2967"/>
<evidence type="ECO:0000256" key="12">
    <source>
        <dbReference type="ARBA" id="ARBA00022989"/>
    </source>
</evidence>
<evidence type="ECO:0000256" key="13">
    <source>
        <dbReference type="ARBA" id="ARBA00023012"/>
    </source>
</evidence>
<evidence type="ECO:0000313" key="19">
    <source>
        <dbReference type="EMBL" id="HAE95075.1"/>
    </source>
</evidence>
<dbReference type="InterPro" id="IPR036097">
    <property type="entry name" value="HisK_dim/P_sf"/>
</dbReference>
<dbReference type="GO" id="GO:0000155">
    <property type="term" value="F:phosphorelay sensor kinase activity"/>
    <property type="evidence" value="ECO:0007669"/>
    <property type="project" value="InterPro"/>
</dbReference>
<feature type="region of interest" description="Disordered" evidence="15">
    <location>
        <begin position="409"/>
        <end position="432"/>
    </location>
</feature>
<dbReference type="InterPro" id="IPR036890">
    <property type="entry name" value="HATPase_C_sf"/>
</dbReference>
<evidence type="ECO:0000313" key="20">
    <source>
        <dbReference type="EMBL" id="KCZ58553.1"/>
    </source>
</evidence>
<dbReference type="InterPro" id="IPR050980">
    <property type="entry name" value="2C_sensor_his_kinase"/>
</dbReference>
<evidence type="ECO:0000256" key="16">
    <source>
        <dbReference type="SAM" id="Phobius"/>
    </source>
</evidence>
<dbReference type="SUPFAM" id="SSF47384">
    <property type="entry name" value="Homodimeric domain of signal transducing histidine kinase"/>
    <property type="match status" value="1"/>
</dbReference>
<evidence type="ECO:0000259" key="18">
    <source>
        <dbReference type="PROSITE" id="PS50885"/>
    </source>
</evidence>
<dbReference type="AlphaFoldDB" id="A0A059DY90"/>
<dbReference type="SUPFAM" id="SSF55874">
    <property type="entry name" value="ATPase domain of HSP90 chaperone/DNA topoisomerase II/histidine kinase"/>
    <property type="match status" value="1"/>
</dbReference>
<dbReference type="SMART" id="SM00387">
    <property type="entry name" value="HATPase_c"/>
    <property type="match status" value="1"/>
</dbReference>
<dbReference type="PROSITE" id="PS50109">
    <property type="entry name" value="HIS_KIN"/>
    <property type="match status" value="1"/>
</dbReference>
<keyword evidence="10" id="KW-0418">Kinase</keyword>
<dbReference type="eggNOG" id="COG0642">
    <property type="taxonomic scope" value="Bacteria"/>
</dbReference>
<dbReference type="Gene3D" id="6.10.340.10">
    <property type="match status" value="1"/>
</dbReference>
<keyword evidence="14 16" id="KW-0472">Membrane</keyword>
<feature type="domain" description="Histidine kinase" evidence="17">
    <location>
        <begin position="239"/>
        <end position="432"/>
    </location>
</feature>
<evidence type="ECO:0000259" key="17">
    <source>
        <dbReference type="PROSITE" id="PS50109"/>
    </source>
</evidence>
<dbReference type="Proteomes" id="UP000259173">
    <property type="component" value="Unassembled WGS sequence"/>
</dbReference>
<evidence type="ECO:0000256" key="10">
    <source>
        <dbReference type="ARBA" id="ARBA00022777"/>
    </source>
</evidence>
<evidence type="ECO:0000256" key="7">
    <source>
        <dbReference type="ARBA" id="ARBA00022679"/>
    </source>
</evidence>
<keyword evidence="13" id="KW-0902">Two-component regulatory system</keyword>
<protein>
    <recommendedName>
        <fullName evidence="3">histidine kinase</fullName>
        <ecNumber evidence="3">2.7.13.3</ecNumber>
    </recommendedName>
</protein>
<accession>A0A059DY90</accession>
<dbReference type="Gene3D" id="3.30.565.10">
    <property type="entry name" value="Histidine kinase-like ATPase, C-terminal domain"/>
    <property type="match status" value="1"/>
</dbReference>
<dbReference type="Gene3D" id="1.10.287.130">
    <property type="match status" value="1"/>
</dbReference>
<keyword evidence="5" id="KW-0997">Cell inner membrane</keyword>
<dbReference type="InterPro" id="IPR003594">
    <property type="entry name" value="HATPase_dom"/>
</dbReference>
<comment type="subcellular location">
    <subcellularLocation>
        <location evidence="2">Cell inner membrane</location>
        <topology evidence="2">Multi-pass membrane protein</topology>
    </subcellularLocation>
</comment>
<gene>
    <name evidence="19" type="ORF">DCG65_10970</name>
    <name evidence="20" type="ORF">HY36_09245</name>
</gene>
<evidence type="ECO:0000313" key="22">
    <source>
        <dbReference type="Proteomes" id="UP000259173"/>
    </source>
</evidence>
<keyword evidence="11" id="KW-0067">ATP-binding</keyword>
<organism evidence="20 21">
    <name type="scientific">Hyphomonas atlantica</name>
    <dbReference type="NCBI Taxonomy" id="1280948"/>
    <lineage>
        <taxon>Bacteria</taxon>
        <taxon>Pseudomonadati</taxon>
        <taxon>Pseudomonadota</taxon>
        <taxon>Alphaproteobacteria</taxon>
        <taxon>Hyphomonadales</taxon>
        <taxon>Hyphomonadaceae</taxon>
        <taxon>Hyphomonas</taxon>
    </lineage>
</organism>
<dbReference type="PROSITE" id="PS50885">
    <property type="entry name" value="HAMP"/>
    <property type="match status" value="1"/>
</dbReference>
<evidence type="ECO:0000256" key="15">
    <source>
        <dbReference type="SAM" id="MobiDB-lite"/>
    </source>
</evidence>
<keyword evidence="4" id="KW-1003">Cell membrane</keyword>
<dbReference type="PANTHER" id="PTHR44936:SF5">
    <property type="entry name" value="SENSOR HISTIDINE KINASE ENVZ"/>
    <property type="match status" value="1"/>
</dbReference>
<evidence type="ECO:0000256" key="3">
    <source>
        <dbReference type="ARBA" id="ARBA00012438"/>
    </source>
</evidence>
<evidence type="ECO:0000256" key="11">
    <source>
        <dbReference type="ARBA" id="ARBA00022840"/>
    </source>
</evidence>
<comment type="caution">
    <text evidence="20">The sequence shown here is derived from an EMBL/GenBank/DDBJ whole genome shotgun (WGS) entry which is preliminary data.</text>
</comment>
<evidence type="ECO:0000256" key="2">
    <source>
        <dbReference type="ARBA" id="ARBA00004429"/>
    </source>
</evidence>